<dbReference type="PANTHER" id="PTHR31692:SF55">
    <property type="entry name" value="BETA-EXPANSIN 1A"/>
    <property type="match status" value="1"/>
</dbReference>
<feature type="signal peptide" evidence="6">
    <location>
        <begin position="1"/>
        <end position="15"/>
    </location>
</feature>
<keyword evidence="9" id="KW-1185">Reference proteome</keyword>
<name>A0A835AJG3_9POAL</name>
<keyword evidence="3" id="KW-0964">Secreted</keyword>
<dbReference type="Pfam" id="PF01357">
    <property type="entry name" value="Expansin_C"/>
    <property type="match status" value="1"/>
</dbReference>
<feature type="compositionally biased region" description="Basic residues" evidence="5">
    <location>
        <begin position="47"/>
        <end position="59"/>
    </location>
</feature>
<evidence type="ECO:0000256" key="4">
    <source>
        <dbReference type="ARBA" id="ARBA00022729"/>
    </source>
</evidence>
<dbReference type="InterPro" id="IPR007117">
    <property type="entry name" value="Expansin_CBD"/>
</dbReference>
<feature type="chain" id="PRO_5032296197" description="Expansin-like EG45 domain-containing protein" evidence="6">
    <location>
        <begin position="16"/>
        <end position="210"/>
    </location>
</feature>
<accession>A0A835AJG3</accession>
<feature type="domain" description="Expansin-like EG45" evidence="7">
    <location>
        <begin position="12"/>
        <end position="162"/>
    </location>
</feature>
<feature type="compositionally biased region" description="Basic and acidic residues" evidence="5">
    <location>
        <begin position="60"/>
        <end position="75"/>
    </location>
</feature>
<dbReference type="PANTHER" id="PTHR31692">
    <property type="entry name" value="EXPANSIN-B3"/>
    <property type="match status" value="1"/>
</dbReference>
<dbReference type="Gene3D" id="2.60.40.760">
    <property type="entry name" value="Expansin, cellulose-binding-like domain"/>
    <property type="match status" value="1"/>
</dbReference>
<protein>
    <recommendedName>
        <fullName evidence="7">Expansin-like EG45 domain-containing protein</fullName>
    </recommendedName>
</protein>
<gene>
    <name evidence="8" type="ORF">HU200_056038</name>
</gene>
<dbReference type="PROSITE" id="PS50842">
    <property type="entry name" value="EXPANSIN_EG45"/>
    <property type="match status" value="1"/>
</dbReference>
<proteinExistence type="inferred from homology"/>
<keyword evidence="4 6" id="KW-0732">Signal</keyword>
<comment type="subcellular location">
    <subcellularLocation>
        <location evidence="1">Secreted</location>
    </subcellularLocation>
</comment>
<dbReference type="PRINTS" id="PR00829">
    <property type="entry name" value="LOLP1ALLERGN"/>
</dbReference>
<dbReference type="AlphaFoldDB" id="A0A835AJG3"/>
<dbReference type="SUPFAM" id="SSF50685">
    <property type="entry name" value="Barwin-like endoglucanases"/>
    <property type="match status" value="1"/>
</dbReference>
<dbReference type="InterPro" id="IPR036749">
    <property type="entry name" value="Expansin_CBD_sf"/>
</dbReference>
<dbReference type="SUPFAM" id="SSF49590">
    <property type="entry name" value="PHL pollen allergen"/>
    <property type="match status" value="1"/>
</dbReference>
<sequence>MAAAVLVALVIGVSCSIGPRGISGHQHHYQLLQHPVALGEGDLVRPSNRRRARRQRRRVRDQGREPSSLRRHDVVRQPPSLQGRQGLWLLLPDQMHGARVLRPAGGGVHHRHELYGPVAPYYFDLSGTAFGSMARPGLDEHLRHRGIIDLHFRRVPCKYGVGQKIVFHVEAVSNPFYLAVLVKFVAMDGNIVQMELKEMAWPWWQPMRHS</sequence>
<evidence type="ECO:0000256" key="2">
    <source>
        <dbReference type="ARBA" id="ARBA00005650"/>
    </source>
</evidence>
<dbReference type="Gene3D" id="2.40.40.10">
    <property type="entry name" value="RlpA-like domain"/>
    <property type="match status" value="1"/>
</dbReference>
<evidence type="ECO:0000313" key="8">
    <source>
        <dbReference type="EMBL" id="KAF8662452.1"/>
    </source>
</evidence>
<dbReference type="Proteomes" id="UP000636709">
    <property type="component" value="Unassembled WGS sequence"/>
</dbReference>
<feature type="region of interest" description="Disordered" evidence="5">
    <location>
        <begin position="47"/>
        <end position="76"/>
    </location>
</feature>
<dbReference type="InterPro" id="IPR007112">
    <property type="entry name" value="Expansin/allergen_DPBB_dom"/>
</dbReference>
<dbReference type="InterPro" id="IPR036908">
    <property type="entry name" value="RlpA-like_sf"/>
</dbReference>
<evidence type="ECO:0000259" key="7">
    <source>
        <dbReference type="PROSITE" id="PS50842"/>
    </source>
</evidence>
<dbReference type="InterPro" id="IPR005795">
    <property type="entry name" value="LolPI"/>
</dbReference>
<evidence type="ECO:0000256" key="5">
    <source>
        <dbReference type="SAM" id="MobiDB-lite"/>
    </source>
</evidence>
<dbReference type="GO" id="GO:0005576">
    <property type="term" value="C:extracellular region"/>
    <property type="evidence" value="ECO:0007669"/>
    <property type="project" value="UniProtKB-SubCell"/>
</dbReference>
<comment type="caution">
    <text evidence="8">The sequence shown here is derived from an EMBL/GenBank/DDBJ whole genome shotgun (WGS) entry which is preliminary data.</text>
</comment>
<evidence type="ECO:0000256" key="1">
    <source>
        <dbReference type="ARBA" id="ARBA00004613"/>
    </source>
</evidence>
<dbReference type="EMBL" id="JACEFO010002380">
    <property type="protein sequence ID" value="KAF8662452.1"/>
    <property type="molecule type" value="Genomic_DNA"/>
</dbReference>
<organism evidence="8 9">
    <name type="scientific">Digitaria exilis</name>
    <dbReference type="NCBI Taxonomy" id="1010633"/>
    <lineage>
        <taxon>Eukaryota</taxon>
        <taxon>Viridiplantae</taxon>
        <taxon>Streptophyta</taxon>
        <taxon>Embryophyta</taxon>
        <taxon>Tracheophyta</taxon>
        <taxon>Spermatophyta</taxon>
        <taxon>Magnoliopsida</taxon>
        <taxon>Liliopsida</taxon>
        <taxon>Poales</taxon>
        <taxon>Poaceae</taxon>
        <taxon>PACMAD clade</taxon>
        <taxon>Panicoideae</taxon>
        <taxon>Panicodae</taxon>
        <taxon>Paniceae</taxon>
        <taxon>Anthephorinae</taxon>
        <taxon>Digitaria</taxon>
    </lineage>
</organism>
<reference evidence="8" key="1">
    <citation type="submission" date="2020-07" db="EMBL/GenBank/DDBJ databases">
        <title>Genome sequence and genetic diversity analysis of an under-domesticated orphan crop, white fonio (Digitaria exilis).</title>
        <authorList>
            <person name="Bennetzen J.L."/>
            <person name="Chen S."/>
            <person name="Ma X."/>
            <person name="Wang X."/>
            <person name="Yssel A.E.J."/>
            <person name="Chaluvadi S.R."/>
            <person name="Johnson M."/>
            <person name="Gangashetty P."/>
            <person name="Hamidou F."/>
            <person name="Sanogo M.D."/>
            <person name="Zwaenepoel A."/>
            <person name="Wallace J."/>
            <person name="Van De Peer Y."/>
            <person name="Van Deynze A."/>
        </authorList>
    </citation>
    <scope>NUCLEOTIDE SEQUENCE</scope>
    <source>
        <tissue evidence="8">Leaves</tissue>
    </source>
</reference>
<dbReference type="OrthoDB" id="5823761at2759"/>
<evidence type="ECO:0000313" key="9">
    <source>
        <dbReference type="Proteomes" id="UP000636709"/>
    </source>
</evidence>
<evidence type="ECO:0000256" key="3">
    <source>
        <dbReference type="ARBA" id="ARBA00022525"/>
    </source>
</evidence>
<evidence type="ECO:0000256" key="6">
    <source>
        <dbReference type="SAM" id="SignalP"/>
    </source>
</evidence>
<comment type="similarity">
    <text evidence="2">Belongs to the expansin family. Expansin B subfamily.</text>
</comment>